<accession>A0A1Y4DPS1</accession>
<protein>
    <recommendedName>
        <fullName evidence="3">histidine kinase</fullName>
        <ecNumber evidence="3">2.7.13.3</ecNumber>
    </recommendedName>
</protein>
<dbReference type="SUPFAM" id="SSF55874">
    <property type="entry name" value="ATPase domain of HSP90 chaperone/DNA topoisomerase II/histidine kinase"/>
    <property type="match status" value="1"/>
</dbReference>
<dbReference type="Gene3D" id="6.10.340.10">
    <property type="match status" value="1"/>
</dbReference>
<keyword evidence="6" id="KW-0808">Transferase</keyword>
<keyword evidence="16" id="KW-1185">Reference proteome</keyword>
<comment type="catalytic activity">
    <reaction evidence="1">
        <text>ATP + protein L-histidine = ADP + protein N-phospho-L-histidine.</text>
        <dbReference type="EC" id="2.7.13.3"/>
    </reaction>
</comment>
<sequence>MSLFSKLFKLFLAVVLMPLIPMILLLTYYQVHLKNNILETHANLAQIVSSSMNQHIEDLTWRLAFAPQVTQALRKKQNPQPILQEALNANPDFLMLAVISPKGKELYRAGEKQILKQIPALDLSQDPSLPELAKTPRLSVSSFDVVAGRPISEFIYPLSNGDFLYGIMSFFGFLSRVQEQRIGLTGRIYIVDQDGAVYANDYQYKPAFDAETLKNAFASGNQLIKNLKTPRETYVGAFSASPILGAYVTVLQLKSEAYRSIYYTNIIIALFLLSIATLAYFGALTFAERLGEPIGALAHAAQEVSNGNLDEKVDEEIGWGEFKQLIKAFNQMTADLKDYQVLQLQAQVSEMKEQVFRSVAHDLRAPLLGLQGYLYILQSGKVSEEEKKNYLEMMSQAARNLSSLLEDVLDVSRVQAGMMTPKKESVEVAALFKNVTDTLEPTAREKGLELTAETEVDRLPADPKLLQRVIMNLVSNAVKFTDKGFVRIRAVQDEKAYYLSVQDSGIGISAQDIKGLFQKYHQIRSDRPGYGLGLFISRQIVQAHGGSLDVTSEPGKGSTFTVCLPKERK</sequence>
<dbReference type="SUPFAM" id="SSF158472">
    <property type="entry name" value="HAMP domain-like"/>
    <property type="match status" value="1"/>
</dbReference>
<dbReference type="Pfam" id="PF02518">
    <property type="entry name" value="HATPase_c"/>
    <property type="match status" value="1"/>
</dbReference>
<dbReference type="SMART" id="SM00388">
    <property type="entry name" value="HisKA"/>
    <property type="match status" value="1"/>
</dbReference>
<dbReference type="InterPro" id="IPR003594">
    <property type="entry name" value="HATPase_dom"/>
</dbReference>
<keyword evidence="10" id="KW-0902">Two-component regulatory system</keyword>
<evidence type="ECO:0000256" key="6">
    <source>
        <dbReference type="ARBA" id="ARBA00022679"/>
    </source>
</evidence>
<evidence type="ECO:0000256" key="11">
    <source>
        <dbReference type="ARBA" id="ARBA00023136"/>
    </source>
</evidence>
<dbReference type="InterPro" id="IPR003661">
    <property type="entry name" value="HisK_dim/P_dom"/>
</dbReference>
<reference evidence="16" key="1">
    <citation type="submission" date="2017-04" db="EMBL/GenBank/DDBJ databases">
        <title>Function of individual gut microbiota members based on whole genome sequencing of pure cultures obtained from chicken caecum.</title>
        <authorList>
            <person name="Medvecky M."/>
            <person name="Cejkova D."/>
            <person name="Polansky O."/>
            <person name="Karasova D."/>
            <person name="Kubasova T."/>
            <person name="Cizek A."/>
            <person name="Rychlik I."/>
        </authorList>
    </citation>
    <scope>NUCLEOTIDE SEQUENCE [LARGE SCALE GENOMIC DNA]</scope>
    <source>
        <strain evidence="16">An273</strain>
    </source>
</reference>
<comment type="caution">
    <text evidence="15">The sequence shown here is derived from an EMBL/GenBank/DDBJ whole genome shotgun (WGS) entry which is preliminary data.</text>
</comment>
<dbReference type="Gene3D" id="1.10.287.130">
    <property type="match status" value="1"/>
</dbReference>
<dbReference type="SUPFAM" id="SSF47384">
    <property type="entry name" value="Homodimeric domain of signal transducing histidine kinase"/>
    <property type="match status" value="1"/>
</dbReference>
<keyword evidence="12" id="KW-1133">Transmembrane helix</keyword>
<evidence type="ECO:0000256" key="8">
    <source>
        <dbReference type="ARBA" id="ARBA00022777"/>
    </source>
</evidence>
<evidence type="ECO:0000256" key="12">
    <source>
        <dbReference type="SAM" id="Phobius"/>
    </source>
</evidence>
<proteinExistence type="predicted"/>
<dbReference type="AlphaFoldDB" id="A0A1Y4DPS1"/>
<dbReference type="FunFam" id="3.30.565.10:FF:000023">
    <property type="entry name" value="PAS domain-containing sensor histidine kinase"/>
    <property type="match status" value="1"/>
</dbReference>
<dbReference type="CDD" id="cd16922">
    <property type="entry name" value="HATPase_EvgS-ArcB-TorS-like"/>
    <property type="match status" value="1"/>
</dbReference>
<dbReference type="Pfam" id="PF00512">
    <property type="entry name" value="HisKA"/>
    <property type="match status" value="1"/>
</dbReference>
<evidence type="ECO:0000256" key="10">
    <source>
        <dbReference type="ARBA" id="ARBA00023012"/>
    </source>
</evidence>
<dbReference type="EC" id="2.7.13.3" evidence="3"/>
<dbReference type="PRINTS" id="PR00344">
    <property type="entry name" value="BCTRLSENSOR"/>
</dbReference>
<dbReference type="SMART" id="SM00387">
    <property type="entry name" value="HATPase_c"/>
    <property type="match status" value="1"/>
</dbReference>
<evidence type="ECO:0000313" key="16">
    <source>
        <dbReference type="Proteomes" id="UP000196368"/>
    </source>
</evidence>
<feature type="transmembrane region" description="Helical" evidence="12">
    <location>
        <begin position="262"/>
        <end position="283"/>
    </location>
</feature>
<dbReference type="EMBL" id="NFJD01000001">
    <property type="protein sequence ID" value="OUO57361.1"/>
    <property type="molecule type" value="Genomic_DNA"/>
</dbReference>
<keyword evidence="5" id="KW-0597">Phosphoprotein</keyword>
<evidence type="ECO:0000259" key="13">
    <source>
        <dbReference type="PROSITE" id="PS50109"/>
    </source>
</evidence>
<evidence type="ECO:0000256" key="9">
    <source>
        <dbReference type="ARBA" id="ARBA00022840"/>
    </source>
</evidence>
<evidence type="ECO:0000313" key="15">
    <source>
        <dbReference type="EMBL" id="OUO57361.1"/>
    </source>
</evidence>
<keyword evidence="11 12" id="KW-0472">Membrane</keyword>
<evidence type="ECO:0000256" key="1">
    <source>
        <dbReference type="ARBA" id="ARBA00000085"/>
    </source>
</evidence>
<dbReference type="InterPro" id="IPR003660">
    <property type="entry name" value="HAMP_dom"/>
</dbReference>
<dbReference type="Gene3D" id="3.30.565.10">
    <property type="entry name" value="Histidine kinase-like ATPase, C-terminal domain"/>
    <property type="match status" value="1"/>
</dbReference>
<gene>
    <name evidence="15" type="ORF">B5F75_00895</name>
</gene>
<comment type="subcellular location">
    <subcellularLocation>
        <location evidence="2">Cell membrane</location>
    </subcellularLocation>
</comment>
<dbReference type="Proteomes" id="UP000196368">
    <property type="component" value="Unassembled WGS sequence"/>
</dbReference>
<dbReference type="InterPro" id="IPR036890">
    <property type="entry name" value="HATPase_C_sf"/>
</dbReference>
<dbReference type="InterPro" id="IPR005467">
    <property type="entry name" value="His_kinase_dom"/>
</dbReference>
<dbReference type="GO" id="GO:0005886">
    <property type="term" value="C:plasma membrane"/>
    <property type="evidence" value="ECO:0007669"/>
    <property type="project" value="UniProtKB-SubCell"/>
</dbReference>
<evidence type="ECO:0000256" key="7">
    <source>
        <dbReference type="ARBA" id="ARBA00022741"/>
    </source>
</evidence>
<dbReference type="OrthoDB" id="9813151at2"/>
<dbReference type="PROSITE" id="PS50109">
    <property type="entry name" value="HIS_KIN"/>
    <property type="match status" value="1"/>
</dbReference>
<evidence type="ECO:0000256" key="5">
    <source>
        <dbReference type="ARBA" id="ARBA00022553"/>
    </source>
</evidence>
<dbReference type="CDD" id="cd06225">
    <property type="entry name" value="HAMP"/>
    <property type="match status" value="1"/>
</dbReference>
<keyword evidence="7" id="KW-0547">Nucleotide-binding</keyword>
<keyword evidence="9" id="KW-0067">ATP-binding</keyword>
<feature type="domain" description="HAMP" evidence="14">
    <location>
        <begin position="288"/>
        <end position="341"/>
    </location>
</feature>
<feature type="domain" description="Histidine kinase" evidence="13">
    <location>
        <begin position="358"/>
        <end position="568"/>
    </location>
</feature>
<organism evidence="15 16">
    <name type="scientific">Candidatus Avelusimicrobium gallicola</name>
    <dbReference type="NCBI Taxonomy" id="2562704"/>
    <lineage>
        <taxon>Bacteria</taxon>
        <taxon>Pseudomonadati</taxon>
        <taxon>Elusimicrobiota</taxon>
        <taxon>Elusimicrobia</taxon>
        <taxon>Elusimicrobiales</taxon>
        <taxon>Elusimicrobiaceae</taxon>
        <taxon>Candidatus Avelusimicrobium</taxon>
    </lineage>
</organism>
<evidence type="ECO:0000256" key="4">
    <source>
        <dbReference type="ARBA" id="ARBA00022475"/>
    </source>
</evidence>
<keyword evidence="8" id="KW-0418">Kinase</keyword>
<evidence type="ECO:0000256" key="2">
    <source>
        <dbReference type="ARBA" id="ARBA00004236"/>
    </source>
</evidence>
<keyword evidence="4" id="KW-1003">Cell membrane</keyword>
<dbReference type="PROSITE" id="PS50885">
    <property type="entry name" value="HAMP"/>
    <property type="match status" value="1"/>
</dbReference>
<dbReference type="Pfam" id="PF00672">
    <property type="entry name" value="HAMP"/>
    <property type="match status" value="1"/>
</dbReference>
<dbReference type="GO" id="GO:0000155">
    <property type="term" value="F:phosphorelay sensor kinase activity"/>
    <property type="evidence" value="ECO:0007669"/>
    <property type="project" value="InterPro"/>
</dbReference>
<keyword evidence="12" id="KW-0812">Transmembrane</keyword>
<dbReference type="RefSeq" id="WP_087286522.1">
    <property type="nucleotide sequence ID" value="NZ_NFJD01000001.1"/>
</dbReference>
<dbReference type="CDD" id="cd00082">
    <property type="entry name" value="HisKA"/>
    <property type="match status" value="1"/>
</dbReference>
<evidence type="ECO:0000256" key="3">
    <source>
        <dbReference type="ARBA" id="ARBA00012438"/>
    </source>
</evidence>
<feature type="transmembrane region" description="Helical" evidence="12">
    <location>
        <begin position="7"/>
        <end position="29"/>
    </location>
</feature>
<dbReference type="PANTHER" id="PTHR43047:SF72">
    <property type="entry name" value="OSMOSENSING HISTIDINE PROTEIN KINASE SLN1"/>
    <property type="match status" value="1"/>
</dbReference>
<dbReference type="PANTHER" id="PTHR43047">
    <property type="entry name" value="TWO-COMPONENT HISTIDINE PROTEIN KINASE"/>
    <property type="match status" value="1"/>
</dbReference>
<dbReference type="InterPro" id="IPR036097">
    <property type="entry name" value="HisK_dim/P_sf"/>
</dbReference>
<dbReference type="GO" id="GO:0005524">
    <property type="term" value="F:ATP binding"/>
    <property type="evidence" value="ECO:0007669"/>
    <property type="project" value="UniProtKB-KW"/>
</dbReference>
<dbReference type="GO" id="GO:0009927">
    <property type="term" value="F:histidine phosphotransfer kinase activity"/>
    <property type="evidence" value="ECO:0007669"/>
    <property type="project" value="TreeGrafter"/>
</dbReference>
<dbReference type="SMART" id="SM00304">
    <property type="entry name" value="HAMP"/>
    <property type="match status" value="1"/>
</dbReference>
<dbReference type="InterPro" id="IPR004358">
    <property type="entry name" value="Sig_transdc_His_kin-like_C"/>
</dbReference>
<evidence type="ECO:0000259" key="14">
    <source>
        <dbReference type="PROSITE" id="PS50885"/>
    </source>
</evidence>
<name>A0A1Y4DPS1_9BACT</name>